<dbReference type="Proteomes" id="UP000800235">
    <property type="component" value="Unassembled WGS sequence"/>
</dbReference>
<dbReference type="InterPro" id="IPR030231">
    <property type="entry name" value="Gpn2"/>
</dbReference>
<feature type="compositionally biased region" description="Basic and acidic residues" evidence="6">
    <location>
        <begin position="225"/>
        <end position="234"/>
    </location>
</feature>
<feature type="compositionally biased region" description="Polar residues" evidence="6">
    <location>
        <begin position="208"/>
        <end position="224"/>
    </location>
</feature>
<evidence type="ECO:0000256" key="1">
    <source>
        <dbReference type="ARBA" id="ARBA00005290"/>
    </source>
</evidence>
<feature type="region of interest" description="Disordered" evidence="6">
    <location>
        <begin position="322"/>
        <end position="394"/>
    </location>
</feature>
<dbReference type="Pfam" id="PF03029">
    <property type="entry name" value="ATP_bind_1"/>
    <property type="match status" value="1"/>
</dbReference>
<reference evidence="7" key="1">
    <citation type="journal article" date="2020" name="Stud. Mycol.">
        <title>101 Dothideomycetes genomes: a test case for predicting lifestyles and emergence of pathogens.</title>
        <authorList>
            <person name="Haridas S."/>
            <person name="Albert R."/>
            <person name="Binder M."/>
            <person name="Bloem J."/>
            <person name="Labutti K."/>
            <person name="Salamov A."/>
            <person name="Andreopoulos B."/>
            <person name="Baker S."/>
            <person name="Barry K."/>
            <person name="Bills G."/>
            <person name="Bluhm B."/>
            <person name="Cannon C."/>
            <person name="Castanera R."/>
            <person name="Culley D."/>
            <person name="Daum C."/>
            <person name="Ezra D."/>
            <person name="Gonzalez J."/>
            <person name="Henrissat B."/>
            <person name="Kuo A."/>
            <person name="Liang C."/>
            <person name="Lipzen A."/>
            <person name="Lutzoni F."/>
            <person name="Magnuson J."/>
            <person name="Mondo S."/>
            <person name="Nolan M."/>
            <person name="Ohm R."/>
            <person name="Pangilinan J."/>
            <person name="Park H.-J."/>
            <person name="Ramirez L."/>
            <person name="Alfaro M."/>
            <person name="Sun H."/>
            <person name="Tritt A."/>
            <person name="Yoshinaga Y."/>
            <person name="Zwiers L.-H."/>
            <person name="Turgeon B."/>
            <person name="Goodwin S."/>
            <person name="Spatafora J."/>
            <person name="Crous P."/>
            <person name="Grigoriev I."/>
        </authorList>
    </citation>
    <scope>NUCLEOTIDE SEQUENCE</scope>
    <source>
        <strain evidence="7">CBS 130266</strain>
    </source>
</reference>
<comment type="subunit">
    <text evidence="5">Binds to RNA polymerase II (RNAPII).</text>
</comment>
<dbReference type="FunFam" id="3.40.50.300:FF:000338">
    <property type="entry name" value="GPN-loop GTPase 2"/>
    <property type="match status" value="1"/>
</dbReference>
<accession>A0A9P4NMI0</accession>
<dbReference type="GO" id="GO:0003924">
    <property type="term" value="F:GTPase activity"/>
    <property type="evidence" value="ECO:0007669"/>
    <property type="project" value="TreeGrafter"/>
</dbReference>
<protein>
    <recommendedName>
        <fullName evidence="5">GPN-loop GTPase 2</fullName>
    </recommendedName>
</protein>
<dbReference type="InterPro" id="IPR004130">
    <property type="entry name" value="Gpn"/>
</dbReference>
<dbReference type="AlphaFoldDB" id="A0A9P4NMI0"/>
<comment type="caution">
    <text evidence="7">The sequence shown here is derived from an EMBL/GenBank/DDBJ whole genome shotgun (WGS) entry which is preliminary data.</text>
</comment>
<dbReference type="SUPFAM" id="SSF52540">
    <property type="entry name" value="P-loop containing nucleoside triphosphate hydrolases"/>
    <property type="match status" value="1"/>
</dbReference>
<name>A0A9P4NMI0_9PEZI</name>
<gene>
    <name evidence="7" type="ORF">EJ08DRAFT_671452</name>
</gene>
<dbReference type="PANTHER" id="PTHR21231">
    <property type="entry name" value="XPA-BINDING PROTEIN 1-RELATED"/>
    <property type="match status" value="1"/>
</dbReference>
<dbReference type="GO" id="GO:0005737">
    <property type="term" value="C:cytoplasm"/>
    <property type="evidence" value="ECO:0007669"/>
    <property type="project" value="TreeGrafter"/>
</dbReference>
<keyword evidence="8" id="KW-1185">Reference proteome</keyword>
<organism evidence="7 8">
    <name type="scientific">Tothia fuscella</name>
    <dbReference type="NCBI Taxonomy" id="1048955"/>
    <lineage>
        <taxon>Eukaryota</taxon>
        <taxon>Fungi</taxon>
        <taxon>Dikarya</taxon>
        <taxon>Ascomycota</taxon>
        <taxon>Pezizomycotina</taxon>
        <taxon>Dothideomycetes</taxon>
        <taxon>Pleosporomycetidae</taxon>
        <taxon>Venturiales</taxon>
        <taxon>Cylindrosympodiaceae</taxon>
        <taxon>Tothia</taxon>
    </lineage>
</organism>
<dbReference type="CDD" id="cd17871">
    <property type="entry name" value="GPN2"/>
    <property type="match status" value="1"/>
</dbReference>
<dbReference type="EMBL" id="MU007055">
    <property type="protein sequence ID" value="KAF2428287.1"/>
    <property type="molecule type" value="Genomic_DNA"/>
</dbReference>
<dbReference type="GO" id="GO:0005525">
    <property type="term" value="F:GTP binding"/>
    <property type="evidence" value="ECO:0007669"/>
    <property type="project" value="UniProtKB-KW"/>
</dbReference>
<evidence type="ECO:0000313" key="8">
    <source>
        <dbReference type="Proteomes" id="UP000800235"/>
    </source>
</evidence>
<keyword evidence="2 5" id="KW-0547">Nucleotide-binding</keyword>
<keyword evidence="3 5" id="KW-0378">Hydrolase</keyword>
<evidence type="ECO:0000256" key="4">
    <source>
        <dbReference type="ARBA" id="ARBA00023134"/>
    </source>
</evidence>
<feature type="compositionally biased region" description="Basic residues" evidence="6">
    <location>
        <begin position="379"/>
        <end position="394"/>
    </location>
</feature>
<dbReference type="Gene3D" id="3.40.50.300">
    <property type="entry name" value="P-loop containing nucleotide triphosphate hydrolases"/>
    <property type="match status" value="1"/>
</dbReference>
<keyword evidence="4 5" id="KW-0342">GTP-binding</keyword>
<evidence type="ECO:0000256" key="3">
    <source>
        <dbReference type="ARBA" id="ARBA00022801"/>
    </source>
</evidence>
<dbReference type="InterPro" id="IPR027417">
    <property type="entry name" value="P-loop_NTPase"/>
</dbReference>
<evidence type="ECO:0000256" key="6">
    <source>
        <dbReference type="SAM" id="MobiDB-lite"/>
    </source>
</evidence>
<evidence type="ECO:0000256" key="2">
    <source>
        <dbReference type="ARBA" id="ARBA00022741"/>
    </source>
</evidence>
<evidence type="ECO:0000256" key="5">
    <source>
        <dbReference type="RuleBase" id="RU365059"/>
    </source>
</evidence>
<evidence type="ECO:0000313" key="7">
    <source>
        <dbReference type="EMBL" id="KAF2428287.1"/>
    </source>
</evidence>
<sequence length="394" mass="43585">MPFAQLVIGPPGSGKSTYCDGMHQFMSAIGRRCSIVNLDPANDKTTYPAALDVRDLVTLDEIMEGEEALGPNGGVLYALEELEGNFEWLEQGLRGLGDDYVIFDCPGQVELFTHHGSLRNIFFRLQKLGYRLVVLHLTDSYVLTEPSMYISALLLALRSMLQMDLPHLNVLTKIDNLRNYPPLTFNLDFYTEVQDLEYLLPALDAERSGNSQTPEDSNQEATTSPEKRKEEAEPPSKFAALNRAIIDLVQDFSLVGFETLAVEDKQSMASLLKAIDRASGYAFGAKDGAANDSVWQVAMRDSGVTMDVRDVQERWIDRREEFDEAEREGWREEGRDWREGDEEGAGAGAGEEDRMDVDEAMMAGGGGGAANVRDSGIKIVRKTPPHAPHKTTGG</sequence>
<dbReference type="OrthoDB" id="5839at2759"/>
<feature type="region of interest" description="Disordered" evidence="6">
    <location>
        <begin position="207"/>
        <end position="235"/>
    </location>
</feature>
<proteinExistence type="inferred from homology"/>
<comment type="function">
    <text evidence="5">Small GTPase required for proper localization of RNA polymerase II and III (RNAPII and RNAPIII). May act at an RNAP assembly step prior to nuclear import.</text>
</comment>
<comment type="similarity">
    <text evidence="1 5">Belongs to the GPN-loop GTPase family.</text>
</comment>
<dbReference type="PANTHER" id="PTHR21231:SF3">
    <property type="entry name" value="GPN-LOOP GTPASE 2"/>
    <property type="match status" value="1"/>
</dbReference>
<feature type="compositionally biased region" description="Basic and acidic residues" evidence="6">
    <location>
        <begin position="322"/>
        <end position="338"/>
    </location>
</feature>